<organism evidence="1 2">
    <name type="scientific">Trapa incisa</name>
    <dbReference type="NCBI Taxonomy" id="236973"/>
    <lineage>
        <taxon>Eukaryota</taxon>
        <taxon>Viridiplantae</taxon>
        <taxon>Streptophyta</taxon>
        <taxon>Embryophyta</taxon>
        <taxon>Tracheophyta</taxon>
        <taxon>Spermatophyta</taxon>
        <taxon>Magnoliopsida</taxon>
        <taxon>eudicotyledons</taxon>
        <taxon>Gunneridae</taxon>
        <taxon>Pentapetalae</taxon>
        <taxon>rosids</taxon>
        <taxon>malvids</taxon>
        <taxon>Myrtales</taxon>
        <taxon>Lythraceae</taxon>
        <taxon>Trapa</taxon>
    </lineage>
</organism>
<accession>A0AAN7Q8Y4</accession>
<keyword evidence="2" id="KW-1185">Reference proteome</keyword>
<proteinExistence type="predicted"/>
<evidence type="ECO:0000313" key="1">
    <source>
        <dbReference type="EMBL" id="KAK4761434.1"/>
    </source>
</evidence>
<dbReference type="Proteomes" id="UP001345219">
    <property type="component" value="Chromosome 23"/>
</dbReference>
<evidence type="ECO:0000313" key="2">
    <source>
        <dbReference type="Proteomes" id="UP001345219"/>
    </source>
</evidence>
<comment type="caution">
    <text evidence="1">The sequence shown here is derived from an EMBL/GenBank/DDBJ whole genome shotgun (WGS) entry which is preliminary data.</text>
</comment>
<name>A0AAN7Q8Y4_9MYRT</name>
<reference evidence="1 2" key="1">
    <citation type="journal article" date="2023" name="Hortic Res">
        <title>Pangenome of water caltrop reveals structural variations and asymmetric subgenome divergence after allopolyploidization.</title>
        <authorList>
            <person name="Zhang X."/>
            <person name="Chen Y."/>
            <person name="Wang L."/>
            <person name="Yuan Y."/>
            <person name="Fang M."/>
            <person name="Shi L."/>
            <person name="Lu R."/>
            <person name="Comes H.P."/>
            <person name="Ma Y."/>
            <person name="Chen Y."/>
            <person name="Huang G."/>
            <person name="Zhou Y."/>
            <person name="Zheng Z."/>
            <person name="Qiu Y."/>
        </authorList>
    </citation>
    <scope>NUCLEOTIDE SEQUENCE [LARGE SCALE GENOMIC DNA]</scope>
    <source>
        <tissue evidence="1">Roots</tissue>
    </source>
</reference>
<dbReference type="EMBL" id="JAXIOK010000009">
    <property type="protein sequence ID" value="KAK4761434.1"/>
    <property type="molecule type" value="Genomic_DNA"/>
</dbReference>
<gene>
    <name evidence="1" type="ORF">SAY87_029318</name>
</gene>
<protein>
    <submittedName>
        <fullName evidence="1">Uncharacterized protein</fullName>
    </submittedName>
</protein>
<dbReference type="AlphaFoldDB" id="A0AAN7Q8Y4"/>
<sequence>MSLLGALSSRGYEFTGLPGDSSLVEATLEEGYSSIYSVVSPDFFFESVAFCLRARAGEVEARGMNAVKHTIRIKRER</sequence>